<comment type="caution">
    <text evidence="2">The sequence shown here is derived from an EMBL/GenBank/DDBJ whole genome shotgun (WGS) entry which is preliminary data.</text>
</comment>
<gene>
    <name evidence="2" type="ORF">Vqi01_19080</name>
</gene>
<feature type="transmembrane region" description="Helical" evidence="1">
    <location>
        <begin position="88"/>
        <end position="109"/>
    </location>
</feature>
<dbReference type="Proteomes" id="UP000653076">
    <property type="component" value="Unassembled WGS sequence"/>
</dbReference>
<name>A0ABQ4J999_9ACTN</name>
<accession>A0ABQ4J999</accession>
<protein>
    <recommendedName>
        <fullName evidence="4">ABC transporter</fullName>
    </recommendedName>
</protein>
<sequence>MSAIRLGTLLLRPLARAVPWWPMAVAAALAVLSQLPVLLAEPAPGLAQPGLRLAAAALGAAVCFALPDRMASTVLAPSPRWVRQWLRVALNMMPAAALWALLYLAVVAVGGRLVVGPAGYLTLQAAVCGLIPVAAAAVAARYRDDLGAALAGPLVLGVALVGTLFFTGTRSPWPIPSEPEWTAAQLCWPSALALSAVALLLANREVFRS</sequence>
<dbReference type="EMBL" id="BOPC01000024">
    <property type="protein sequence ID" value="GIJ26746.1"/>
    <property type="molecule type" value="Genomic_DNA"/>
</dbReference>
<evidence type="ECO:0000313" key="2">
    <source>
        <dbReference type="EMBL" id="GIJ26746.1"/>
    </source>
</evidence>
<proteinExistence type="predicted"/>
<evidence type="ECO:0000256" key="1">
    <source>
        <dbReference type="SAM" id="Phobius"/>
    </source>
</evidence>
<reference evidence="2 3" key="1">
    <citation type="submission" date="2021-01" db="EMBL/GenBank/DDBJ databases">
        <title>Whole genome shotgun sequence of Verrucosispora qiuiae NBRC 106684.</title>
        <authorList>
            <person name="Komaki H."/>
            <person name="Tamura T."/>
        </authorList>
    </citation>
    <scope>NUCLEOTIDE SEQUENCE [LARGE SCALE GENOMIC DNA]</scope>
    <source>
        <strain evidence="2 3">NBRC 106684</strain>
    </source>
</reference>
<keyword evidence="1" id="KW-1133">Transmembrane helix</keyword>
<feature type="transmembrane region" description="Helical" evidence="1">
    <location>
        <begin position="121"/>
        <end position="140"/>
    </location>
</feature>
<feature type="transmembrane region" description="Helical" evidence="1">
    <location>
        <begin position="147"/>
        <end position="169"/>
    </location>
</feature>
<keyword evidence="1" id="KW-0472">Membrane</keyword>
<keyword evidence="3" id="KW-1185">Reference proteome</keyword>
<feature type="transmembrane region" description="Helical" evidence="1">
    <location>
        <begin position="181"/>
        <end position="202"/>
    </location>
</feature>
<feature type="transmembrane region" description="Helical" evidence="1">
    <location>
        <begin position="50"/>
        <end position="67"/>
    </location>
</feature>
<evidence type="ECO:0000313" key="3">
    <source>
        <dbReference type="Proteomes" id="UP000653076"/>
    </source>
</evidence>
<organism evidence="2 3">
    <name type="scientific">Micromonospora qiuiae</name>
    <dbReference type="NCBI Taxonomy" id="502268"/>
    <lineage>
        <taxon>Bacteria</taxon>
        <taxon>Bacillati</taxon>
        <taxon>Actinomycetota</taxon>
        <taxon>Actinomycetes</taxon>
        <taxon>Micromonosporales</taxon>
        <taxon>Micromonosporaceae</taxon>
        <taxon>Micromonospora</taxon>
    </lineage>
</organism>
<keyword evidence="1" id="KW-0812">Transmembrane</keyword>
<evidence type="ECO:0008006" key="4">
    <source>
        <dbReference type="Google" id="ProtNLM"/>
    </source>
</evidence>